<dbReference type="HOGENOM" id="CLU_1119148_0_0_6"/>
<keyword evidence="3" id="KW-1185">Reference proteome</keyword>
<gene>
    <name evidence="2" type="ordered locus">Metme_3044</name>
</gene>
<keyword evidence="1" id="KW-0732">Signal</keyword>
<accession>G0A2R9</accession>
<reference evidence="2 3" key="1">
    <citation type="journal article" date="2011" name="J. Bacteriol.">
        <title>Complete Genome Sequence of the Aerobic Marine Methanotroph Methylomonas methanica MC09.</title>
        <authorList>
            <person name="Boden R."/>
            <person name="Cunliffe M."/>
            <person name="Scanlan J."/>
            <person name="Moussard H."/>
            <person name="Kits K.D."/>
            <person name="Klotz M.G."/>
            <person name="Jetten M.S."/>
            <person name="Vuilleumier S."/>
            <person name="Han J."/>
            <person name="Peters L."/>
            <person name="Mikhailova N."/>
            <person name="Teshima H."/>
            <person name="Tapia R."/>
            <person name="Kyrpides N."/>
            <person name="Ivanova N."/>
            <person name="Pagani I."/>
            <person name="Cheng J.F."/>
            <person name="Goodwin L."/>
            <person name="Han C."/>
            <person name="Hauser L."/>
            <person name="Land M.L."/>
            <person name="Lapidus A."/>
            <person name="Lucas S."/>
            <person name="Pitluck S."/>
            <person name="Woyke T."/>
            <person name="Stein L."/>
            <person name="Murrell J.C."/>
        </authorList>
    </citation>
    <scope>NUCLEOTIDE SEQUENCE [LARGE SCALE GENOMIC DNA]</scope>
    <source>
        <strain evidence="2 3">MC09</strain>
    </source>
</reference>
<reference evidence="3" key="3">
    <citation type="submission" date="2011-05" db="EMBL/GenBank/DDBJ databases">
        <title>Complete sequence of Methylomonas methanica MC09.</title>
        <authorList>
            <consortium name="US DOE Joint Genome Institute"/>
            <person name="Lucas S."/>
            <person name="Han J."/>
            <person name="Lapidus A."/>
            <person name="Cheng J.-F."/>
            <person name="Goodwin L."/>
            <person name="Pitluck S."/>
            <person name="Peters L."/>
            <person name="Mikhailova N."/>
            <person name="Teshima H."/>
            <person name="Han C."/>
            <person name="Tapia R."/>
            <person name="Land M."/>
            <person name="Hauser L."/>
            <person name="Kyrpides N."/>
            <person name="Ivanova N."/>
            <person name="Pagani I."/>
            <person name="Stein L."/>
            <person name="Woyke T."/>
        </authorList>
    </citation>
    <scope>NUCLEOTIDE SEQUENCE [LARGE SCALE GENOMIC DNA]</scope>
    <source>
        <strain evidence="3">MC09</strain>
    </source>
</reference>
<dbReference type="RefSeq" id="WP_013819649.1">
    <property type="nucleotide sequence ID" value="NC_015572.1"/>
</dbReference>
<evidence type="ECO:0000256" key="1">
    <source>
        <dbReference type="SAM" id="SignalP"/>
    </source>
</evidence>
<dbReference type="OrthoDB" id="5574074at2"/>
<protein>
    <recommendedName>
        <fullName evidence="4">Secreted protein</fullName>
    </recommendedName>
</protein>
<dbReference type="KEGG" id="mmt:Metme_3044"/>
<feature type="chain" id="PRO_5003396338" description="Secreted protein" evidence="1">
    <location>
        <begin position="29"/>
        <end position="248"/>
    </location>
</feature>
<dbReference type="AlphaFoldDB" id="G0A2R9"/>
<sequence length="248" mass="24902">MRNLKLASAGVFAFSVLTGLIAPGTASAALVTGNATFTIDNPAVVSSNPGGWFFETHWGPNDNALPIDGATGGGTALTSTSGSEVLVFPVNTNIATVTLSTTGAGRIAQATTMDAGNTAVGQIGLSGALRMRNPGMTTYLAPFDLAVSKSAGEWSINSHDNSFGTVGLFKLANVSESLNGNGELLLSGDLLWTGGLSYGGLLNANTSIVLGSFNLAPAAVPVPAAVWLFGSGLLGLLSVARGKMTLAA</sequence>
<evidence type="ECO:0008006" key="4">
    <source>
        <dbReference type="Google" id="ProtNLM"/>
    </source>
</evidence>
<dbReference type="EMBL" id="CP002738">
    <property type="protein sequence ID" value="AEG01422.1"/>
    <property type="molecule type" value="Genomic_DNA"/>
</dbReference>
<evidence type="ECO:0000313" key="2">
    <source>
        <dbReference type="EMBL" id="AEG01422.1"/>
    </source>
</evidence>
<feature type="signal peptide" evidence="1">
    <location>
        <begin position="1"/>
        <end position="28"/>
    </location>
</feature>
<evidence type="ECO:0000313" key="3">
    <source>
        <dbReference type="Proteomes" id="UP000008888"/>
    </source>
</evidence>
<reference key="2">
    <citation type="submission" date="2011-05" db="EMBL/GenBank/DDBJ databases">
        <title>Complete genome sequence of the aerobic marine methanotroph Methylomonas methanica MC09.</title>
        <authorList>
            <person name="Boden R."/>
            <person name="Cunliffe M."/>
            <person name="Scanlan J."/>
            <person name="Moussard H."/>
            <person name="Kits K.D."/>
            <person name="Klotz M."/>
            <person name="Jetten M."/>
            <person name="Vuilleumier S."/>
            <person name="Han J."/>
            <person name="Peters L."/>
            <person name="Mikhailova N."/>
            <person name="Teshima H."/>
            <person name="Tapia R."/>
            <person name="Kyrpides N."/>
            <person name="Ivanova N."/>
            <person name="Pagani I."/>
            <person name="Cheng J.-F."/>
            <person name="Goodwin L."/>
            <person name="Han C."/>
            <person name="Hauser L."/>
            <person name="Land M."/>
            <person name="Lapidus A."/>
            <person name="Lucas S."/>
            <person name="Pitluck S."/>
            <person name="Woyke T."/>
            <person name="Stein L.Y."/>
            <person name="Murrell C."/>
        </authorList>
    </citation>
    <scope>NUCLEOTIDE SEQUENCE</scope>
    <source>
        <strain>MC09</strain>
    </source>
</reference>
<dbReference type="Proteomes" id="UP000008888">
    <property type="component" value="Chromosome"/>
</dbReference>
<organism evidence="2 3">
    <name type="scientific">Methylomonas methanica (strain DSM 25384 / MC09)</name>
    <dbReference type="NCBI Taxonomy" id="857087"/>
    <lineage>
        <taxon>Bacteria</taxon>
        <taxon>Pseudomonadati</taxon>
        <taxon>Pseudomonadota</taxon>
        <taxon>Gammaproteobacteria</taxon>
        <taxon>Methylococcales</taxon>
        <taxon>Methylococcaceae</taxon>
        <taxon>Methylomonas</taxon>
    </lineage>
</organism>
<name>G0A2R9_METMM</name>
<proteinExistence type="predicted"/>